<comment type="caution">
    <text evidence="2">The sequence shown here is derived from an EMBL/GenBank/DDBJ whole genome shotgun (WGS) entry which is preliminary data.</text>
</comment>
<dbReference type="EMBL" id="MEWA01000052">
    <property type="protein sequence ID" value="OGC68204.1"/>
    <property type="molecule type" value="Genomic_DNA"/>
</dbReference>
<evidence type="ECO:0000313" key="2">
    <source>
        <dbReference type="EMBL" id="OGC68204.1"/>
    </source>
</evidence>
<name>A0A1F4WFJ6_UNCKA</name>
<dbReference type="AlphaFoldDB" id="A0A1F4WFJ6"/>
<evidence type="ECO:0000256" key="1">
    <source>
        <dbReference type="SAM" id="Phobius"/>
    </source>
</evidence>
<evidence type="ECO:0000313" key="3">
    <source>
        <dbReference type="Proteomes" id="UP000179113"/>
    </source>
</evidence>
<keyword evidence="1" id="KW-0812">Transmembrane</keyword>
<gene>
    <name evidence="2" type="ORF">A2415_02820</name>
</gene>
<dbReference type="Proteomes" id="UP000179113">
    <property type="component" value="Unassembled WGS sequence"/>
</dbReference>
<reference evidence="2 3" key="1">
    <citation type="journal article" date="2016" name="Nat. Commun.">
        <title>Thousands of microbial genomes shed light on interconnected biogeochemical processes in an aquifer system.</title>
        <authorList>
            <person name="Anantharaman K."/>
            <person name="Brown C.T."/>
            <person name="Hug L.A."/>
            <person name="Sharon I."/>
            <person name="Castelle C.J."/>
            <person name="Probst A.J."/>
            <person name="Thomas B.C."/>
            <person name="Singh A."/>
            <person name="Wilkins M.J."/>
            <person name="Karaoz U."/>
            <person name="Brodie E.L."/>
            <person name="Williams K.H."/>
            <person name="Hubbard S.S."/>
            <person name="Banfield J.F."/>
        </authorList>
    </citation>
    <scope>NUCLEOTIDE SEQUENCE [LARGE SCALE GENOMIC DNA]</scope>
</reference>
<sequence length="210" mass="24246">MRRLTKKQIIYLAIFIPSLFVLYFVFFARKTDDIDLGDQNEGTGYEVTDFNVANSWNNITPGVHSLSEVESVFGTKLDSIKMSQGYTKTDYDWRGPGMPVTVITDYKQVIQYLRVPLFETYKGIMDEYINQWELGQPDIVKYTVEAEEVKMYVYLNDGIAFEASEGKEVYHIIFFNPTSQDEFLKIWGPRLTDSPEVGDKKRLIPSGVTR</sequence>
<keyword evidence="1" id="KW-0472">Membrane</keyword>
<keyword evidence="1" id="KW-1133">Transmembrane helix</keyword>
<accession>A0A1F4WFJ6</accession>
<protein>
    <submittedName>
        <fullName evidence="2">Uncharacterized protein</fullName>
    </submittedName>
</protein>
<feature type="transmembrane region" description="Helical" evidence="1">
    <location>
        <begin position="9"/>
        <end position="28"/>
    </location>
</feature>
<organism evidence="2 3">
    <name type="scientific">candidate division WWE3 bacterium RIFOXYC1_FULL_39_7</name>
    <dbReference type="NCBI Taxonomy" id="1802643"/>
    <lineage>
        <taxon>Bacteria</taxon>
        <taxon>Katanobacteria</taxon>
    </lineage>
</organism>
<proteinExistence type="predicted"/>